<accession>A0A0N0PB13</accession>
<evidence type="ECO:0000313" key="3">
    <source>
        <dbReference type="Proteomes" id="UP000053240"/>
    </source>
</evidence>
<dbReference type="Proteomes" id="UP000053240">
    <property type="component" value="Unassembled WGS sequence"/>
</dbReference>
<evidence type="ECO:0000256" key="1">
    <source>
        <dbReference type="SAM" id="SignalP"/>
    </source>
</evidence>
<keyword evidence="3" id="KW-1185">Reference proteome</keyword>
<dbReference type="InParanoid" id="A0A0N0PB13"/>
<gene>
    <name evidence="2" type="ORF">RR48_03442</name>
</gene>
<dbReference type="AlphaFoldDB" id="A0A0N0PB13"/>
<keyword evidence="1" id="KW-0732">Signal</keyword>
<sequence length="263" mass="31009">MKVCDVVIIFITLFYLKECTKDVFQNLDEKYHLVSEAYSITKKLFVQGRDNYNTLKNRSLHVMDTFLDLVYIVNEEMAKELRSAIVKFYKIKYFHDFTNYVVNIEETVDIIEHCLKEPLEKVDQIRAQFHDVIKNFQDSRNFDVVNRCYNELPDEVAVTHCLLHQAVLFNETMQANLIAIVEIKTRQHAQDMNATLFGVRKCLNDFVPNFFEQVLVDAYTNSCGFLKVVNASVSDLIQDRWRKFHETKFPKKWSPLVSLLKEK</sequence>
<evidence type="ECO:0000313" key="2">
    <source>
        <dbReference type="EMBL" id="KPJ09838.1"/>
    </source>
</evidence>
<feature type="signal peptide" evidence="1">
    <location>
        <begin position="1"/>
        <end position="19"/>
    </location>
</feature>
<reference evidence="2 3" key="1">
    <citation type="journal article" date="2015" name="Nat. Commun.">
        <title>Outbred genome sequencing and CRISPR/Cas9 gene editing in butterflies.</title>
        <authorList>
            <person name="Li X."/>
            <person name="Fan D."/>
            <person name="Zhang W."/>
            <person name="Liu G."/>
            <person name="Zhang L."/>
            <person name="Zhao L."/>
            <person name="Fang X."/>
            <person name="Chen L."/>
            <person name="Dong Y."/>
            <person name="Chen Y."/>
            <person name="Ding Y."/>
            <person name="Zhao R."/>
            <person name="Feng M."/>
            <person name="Zhu Y."/>
            <person name="Feng Y."/>
            <person name="Jiang X."/>
            <person name="Zhu D."/>
            <person name="Xiang H."/>
            <person name="Feng X."/>
            <person name="Li S."/>
            <person name="Wang J."/>
            <person name="Zhang G."/>
            <person name="Kronforst M.R."/>
            <person name="Wang W."/>
        </authorList>
    </citation>
    <scope>NUCLEOTIDE SEQUENCE [LARGE SCALE GENOMIC DNA]</scope>
    <source>
        <strain evidence="2">Ya'a_city_454_Pm</strain>
        <tissue evidence="2">Whole body</tissue>
    </source>
</reference>
<feature type="chain" id="PRO_5005857191" evidence="1">
    <location>
        <begin position="20"/>
        <end position="263"/>
    </location>
</feature>
<proteinExistence type="predicted"/>
<dbReference type="EMBL" id="KQ461072">
    <property type="protein sequence ID" value="KPJ09838.1"/>
    <property type="molecule type" value="Genomic_DNA"/>
</dbReference>
<organism evidence="2 3">
    <name type="scientific">Papilio machaon</name>
    <name type="common">Old World swallowtail butterfly</name>
    <dbReference type="NCBI Taxonomy" id="76193"/>
    <lineage>
        <taxon>Eukaryota</taxon>
        <taxon>Metazoa</taxon>
        <taxon>Ecdysozoa</taxon>
        <taxon>Arthropoda</taxon>
        <taxon>Hexapoda</taxon>
        <taxon>Insecta</taxon>
        <taxon>Pterygota</taxon>
        <taxon>Neoptera</taxon>
        <taxon>Endopterygota</taxon>
        <taxon>Lepidoptera</taxon>
        <taxon>Glossata</taxon>
        <taxon>Ditrysia</taxon>
        <taxon>Papilionoidea</taxon>
        <taxon>Papilionidae</taxon>
        <taxon>Papilioninae</taxon>
        <taxon>Papilio</taxon>
    </lineage>
</organism>
<protein>
    <submittedName>
        <fullName evidence="2">Uncharacterized protein</fullName>
    </submittedName>
</protein>
<name>A0A0N0PB13_PAPMA</name>